<gene>
    <name evidence="2" type="ORF">HNP48_001699</name>
</gene>
<name>A0A7X0U911_9BURK</name>
<keyword evidence="1" id="KW-0732">Signal</keyword>
<reference evidence="2 3" key="1">
    <citation type="submission" date="2020-08" db="EMBL/GenBank/DDBJ databases">
        <title>Functional genomics of gut bacteria from endangered species of beetles.</title>
        <authorList>
            <person name="Carlos-Shanley C."/>
        </authorList>
    </citation>
    <scope>NUCLEOTIDE SEQUENCE [LARGE SCALE GENOMIC DNA]</scope>
    <source>
        <strain evidence="2 3">S00198</strain>
    </source>
</reference>
<evidence type="ECO:0000313" key="3">
    <source>
        <dbReference type="Proteomes" id="UP000575083"/>
    </source>
</evidence>
<protein>
    <recommendedName>
        <fullName evidence="4">Short C-terminal domain-containing protein</fullName>
    </recommendedName>
</protein>
<accession>A0A7X0U911</accession>
<evidence type="ECO:0008006" key="4">
    <source>
        <dbReference type="Google" id="ProtNLM"/>
    </source>
</evidence>
<evidence type="ECO:0000313" key="2">
    <source>
        <dbReference type="EMBL" id="MBB6559035.1"/>
    </source>
</evidence>
<sequence length="68" mass="7341">MKFPTSMAFLAVAAVLALPACSSTEVVRAPVEATIGQQLIDLKSAFNNGALSRSEYDSQRRRLIDSVK</sequence>
<keyword evidence="3" id="KW-1185">Reference proteome</keyword>
<dbReference type="AlphaFoldDB" id="A0A7X0U911"/>
<feature type="signal peptide" evidence="1">
    <location>
        <begin position="1"/>
        <end position="22"/>
    </location>
</feature>
<comment type="caution">
    <text evidence="2">The sequence shown here is derived from an EMBL/GenBank/DDBJ whole genome shotgun (WGS) entry which is preliminary data.</text>
</comment>
<dbReference type="EMBL" id="JACHLK010000002">
    <property type="protein sequence ID" value="MBB6559035.1"/>
    <property type="molecule type" value="Genomic_DNA"/>
</dbReference>
<dbReference type="Proteomes" id="UP000575083">
    <property type="component" value="Unassembled WGS sequence"/>
</dbReference>
<organism evidence="2 3">
    <name type="scientific">Acidovorax soli</name>
    <dbReference type="NCBI Taxonomy" id="592050"/>
    <lineage>
        <taxon>Bacteria</taxon>
        <taxon>Pseudomonadati</taxon>
        <taxon>Pseudomonadota</taxon>
        <taxon>Betaproteobacteria</taxon>
        <taxon>Burkholderiales</taxon>
        <taxon>Comamonadaceae</taxon>
        <taxon>Acidovorax</taxon>
    </lineage>
</organism>
<proteinExistence type="predicted"/>
<evidence type="ECO:0000256" key="1">
    <source>
        <dbReference type="SAM" id="SignalP"/>
    </source>
</evidence>
<feature type="chain" id="PRO_5031089535" description="Short C-terminal domain-containing protein" evidence="1">
    <location>
        <begin position="23"/>
        <end position="68"/>
    </location>
</feature>
<dbReference type="RefSeq" id="WP_184856431.1">
    <property type="nucleotide sequence ID" value="NZ_JACHLK010000002.1"/>
</dbReference>